<protein>
    <submittedName>
        <fullName evidence="2">Uncharacterized protein</fullName>
    </submittedName>
</protein>
<keyword evidence="3" id="KW-1185">Reference proteome</keyword>
<name>A0A317UWA5_9EURO</name>
<dbReference type="RefSeq" id="XP_025394487.1">
    <property type="nucleotide sequence ID" value="XM_025538479.1"/>
</dbReference>
<reference evidence="2 3" key="1">
    <citation type="submission" date="2016-12" db="EMBL/GenBank/DDBJ databases">
        <title>The genomes of Aspergillus section Nigri reveals drivers in fungal speciation.</title>
        <authorList>
            <consortium name="DOE Joint Genome Institute"/>
            <person name="Vesth T.C."/>
            <person name="Nybo J."/>
            <person name="Theobald S."/>
            <person name="Brandl J."/>
            <person name="Frisvad J.C."/>
            <person name="Nielsen K.F."/>
            <person name="Lyhne E.K."/>
            <person name="Kogle M.E."/>
            <person name="Kuo A."/>
            <person name="Riley R."/>
            <person name="Clum A."/>
            <person name="Nolan M."/>
            <person name="Lipzen A."/>
            <person name="Salamov A."/>
            <person name="Henrissat B."/>
            <person name="Wiebenga A."/>
            <person name="De Vries R.P."/>
            <person name="Grigoriev I.V."/>
            <person name="Mortensen U.H."/>
            <person name="Andersen M.R."/>
            <person name="Baker S.E."/>
        </authorList>
    </citation>
    <scope>NUCLEOTIDE SEQUENCE [LARGE SCALE GENOMIC DNA]</scope>
    <source>
        <strain evidence="2 3">CBS 117.55</strain>
    </source>
</reference>
<evidence type="ECO:0000313" key="3">
    <source>
        <dbReference type="Proteomes" id="UP000247233"/>
    </source>
</evidence>
<organism evidence="2 3">
    <name type="scientific">Aspergillus heteromorphus CBS 117.55</name>
    <dbReference type="NCBI Taxonomy" id="1448321"/>
    <lineage>
        <taxon>Eukaryota</taxon>
        <taxon>Fungi</taxon>
        <taxon>Dikarya</taxon>
        <taxon>Ascomycota</taxon>
        <taxon>Pezizomycotina</taxon>
        <taxon>Eurotiomycetes</taxon>
        <taxon>Eurotiomycetidae</taxon>
        <taxon>Eurotiales</taxon>
        <taxon>Aspergillaceae</taxon>
        <taxon>Aspergillus</taxon>
        <taxon>Aspergillus subgen. Circumdati</taxon>
    </lineage>
</organism>
<dbReference type="AlphaFoldDB" id="A0A317UWA5"/>
<feature type="transmembrane region" description="Helical" evidence="1">
    <location>
        <begin position="17"/>
        <end position="34"/>
    </location>
</feature>
<evidence type="ECO:0000256" key="1">
    <source>
        <dbReference type="SAM" id="Phobius"/>
    </source>
</evidence>
<keyword evidence="1" id="KW-0812">Transmembrane</keyword>
<comment type="caution">
    <text evidence="2">The sequence shown here is derived from an EMBL/GenBank/DDBJ whole genome shotgun (WGS) entry which is preliminary data.</text>
</comment>
<proteinExistence type="predicted"/>
<gene>
    <name evidence="2" type="ORF">BO70DRAFT_187112</name>
</gene>
<dbReference type="EMBL" id="MSFL01000052">
    <property type="protein sequence ID" value="PWY65318.1"/>
    <property type="molecule type" value="Genomic_DNA"/>
</dbReference>
<dbReference type="GeneID" id="37060716"/>
<keyword evidence="1" id="KW-1133">Transmembrane helix</keyword>
<dbReference type="Proteomes" id="UP000247233">
    <property type="component" value="Unassembled WGS sequence"/>
</dbReference>
<dbReference type="VEuPathDB" id="FungiDB:BO70DRAFT_187112"/>
<accession>A0A317UWA5</accession>
<keyword evidence="1" id="KW-0472">Membrane</keyword>
<sequence length="143" mass="15657">MAVVGFRLNKTRLIERYVQGLPLVVVVVVVVLPLEARSFPSRVCIGGGVVVSITGLHKSSSAKTSLFDLTGKDFPGLQVQLKPRRMEVGETKLRGEPKQKQTSSRAGISRARLPSSQICVTDREFPMSCRLLGVGWWAGHCCH</sequence>
<evidence type="ECO:0000313" key="2">
    <source>
        <dbReference type="EMBL" id="PWY65318.1"/>
    </source>
</evidence>